<name>A0A927GCU8_9BACT</name>
<dbReference type="EMBL" id="JACXAA010000003">
    <property type="protein sequence ID" value="MBD2753039.1"/>
    <property type="molecule type" value="Genomic_DNA"/>
</dbReference>
<dbReference type="RefSeq" id="WP_191038685.1">
    <property type="nucleotide sequence ID" value="NZ_JACXAA010000003.1"/>
</dbReference>
<reference evidence="1" key="1">
    <citation type="submission" date="2020-09" db="EMBL/GenBank/DDBJ databases">
        <authorList>
            <person name="Kim M.K."/>
        </authorList>
    </citation>
    <scope>NUCLEOTIDE SEQUENCE</scope>
    <source>
        <strain evidence="1">BT704</strain>
    </source>
</reference>
<gene>
    <name evidence="1" type="ORF">IC230_09080</name>
</gene>
<organism evidence="1 2">
    <name type="scientific">Spirosoma validum</name>
    <dbReference type="NCBI Taxonomy" id="2771355"/>
    <lineage>
        <taxon>Bacteria</taxon>
        <taxon>Pseudomonadati</taxon>
        <taxon>Bacteroidota</taxon>
        <taxon>Cytophagia</taxon>
        <taxon>Cytophagales</taxon>
        <taxon>Cytophagaceae</taxon>
        <taxon>Spirosoma</taxon>
    </lineage>
</organism>
<evidence type="ECO:0000313" key="1">
    <source>
        <dbReference type="EMBL" id="MBD2753039.1"/>
    </source>
</evidence>
<proteinExistence type="predicted"/>
<dbReference type="Proteomes" id="UP000653797">
    <property type="component" value="Unassembled WGS sequence"/>
</dbReference>
<sequence>MTSEESRNNQFAKKPRLSDFSVAFWYLKMCWQNLPFSIRNAWAVTTPAGCVVIKLADVRHVIQQHPDGNTIGPLL</sequence>
<accession>A0A927GCU8</accession>
<comment type="caution">
    <text evidence="1">The sequence shown here is derived from an EMBL/GenBank/DDBJ whole genome shotgun (WGS) entry which is preliminary data.</text>
</comment>
<evidence type="ECO:0000313" key="2">
    <source>
        <dbReference type="Proteomes" id="UP000653797"/>
    </source>
</evidence>
<protein>
    <submittedName>
        <fullName evidence="1">Uncharacterized protein</fullName>
    </submittedName>
</protein>
<keyword evidence="2" id="KW-1185">Reference proteome</keyword>
<dbReference type="AlphaFoldDB" id="A0A927GCU8"/>